<dbReference type="SUPFAM" id="SSF47384">
    <property type="entry name" value="Homodimeric domain of signal transducing histidine kinase"/>
    <property type="match status" value="1"/>
</dbReference>
<protein>
    <recommendedName>
        <fullName evidence="4">Chemotaxis protein CheA</fullName>
        <ecNumber evidence="3">2.7.13.3</ecNumber>
    </recommendedName>
</protein>
<organism evidence="20 21">
    <name type="scientific">Romboutsia lituseburensis DSM 797</name>
    <dbReference type="NCBI Taxonomy" id="1121325"/>
    <lineage>
        <taxon>Bacteria</taxon>
        <taxon>Bacillati</taxon>
        <taxon>Bacillota</taxon>
        <taxon>Clostridia</taxon>
        <taxon>Peptostreptococcales</taxon>
        <taxon>Peptostreptococcaceae</taxon>
        <taxon>Romboutsia</taxon>
    </lineage>
</organism>
<evidence type="ECO:0000256" key="9">
    <source>
        <dbReference type="ARBA" id="ARBA00022741"/>
    </source>
</evidence>
<dbReference type="Gene3D" id="1.20.120.160">
    <property type="entry name" value="HPT domain"/>
    <property type="match status" value="1"/>
</dbReference>
<dbReference type="SUPFAM" id="SSF55874">
    <property type="entry name" value="ATPase domain of HSP90 chaperone/DNA topoisomerase II/histidine kinase"/>
    <property type="match status" value="1"/>
</dbReference>
<reference evidence="20 21" key="1">
    <citation type="submission" date="2016-10" db="EMBL/GenBank/DDBJ databases">
        <authorList>
            <person name="de Groot N.N."/>
        </authorList>
    </citation>
    <scope>NUCLEOTIDE SEQUENCE [LARGE SCALE GENOMIC DNA]</scope>
    <source>
        <strain evidence="20 21">DSM 797</strain>
    </source>
</reference>
<dbReference type="Pfam" id="PF02895">
    <property type="entry name" value="H-kinase_dim"/>
    <property type="match status" value="1"/>
</dbReference>
<evidence type="ECO:0000256" key="5">
    <source>
        <dbReference type="ARBA" id="ARBA00022490"/>
    </source>
</evidence>
<comment type="function">
    <text evidence="13">Involved in the transmission of sensory signals from the chemoreceptors to the flagellar motors. CheA is autophosphorylated; it can transfer its phosphate group to either CheB or CheY.</text>
</comment>
<dbReference type="SMART" id="SM00260">
    <property type="entry name" value="CheW"/>
    <property type="match status" value="1"/>
</dbReference>
<dbReference type="Gene3D" id="1.10.287.560">
    <property type="entry name" value="Histidine kinase CheA-like, homodimeric domain"/>
    <property type="match status" value="1"/>
</dbReference>
<evidence type="ECO:0000259" key="18">
    <source>
        <dbReference type="PROSITE" id="PS50851"/>
    </source>
</evidence>
<evidence type="ECO:0000256" key="6">
    <source>
        <dbReference type="ARBA" id="ARBA00022500"/>
    </source>
</evidence>
<dbReference type="SMART" id="SM01231">
    <property type="entry name" value="H-kinase_dim"/>
    <property type="match status" value="1"/>
</dbReference>
<evidence type="ECO:0000256" key="12">
    <source>
        <dbReference type="ARBA" id="ARBA00023012"/>
    </source>
</evidence>
<feature type="domain" description="CheW-like" evidence="18">
    <location>
        <begin position="596"/>
        <end position="730"/>
    </location>
</feature>
<dbReference type="GO" id="GO:0005737">
    <property type="term" value="C:cytoplasm"/>
    <property type="evidence" value="ECO:0007669"/>
    <property type="project" value="UniProtKB-SubCell"/>
</dbReference>
<evidence type="ECO:0000259" key="19">
    <source>
        <dbReference type="PROSITE" id="PS50894"/>
    </source>
</evidence>
<keyword evidence="9" id="KW-0547">Nucleotide-binding</keyword>
<dbReference type="Pfam" id="PF07194">
    <property type="entry name" value="P2"/>
    <property type="match status" value="1"/>
</dbReference>
<keyword evidence="10 20" id="KW-0418">Kinase</keyword>
<dbReference type="InterPro" id="IPR035891">
    <property type="entry name" value="CheY-binding_CheA"/>
</dbReference>
<keyword evidence="21" id="KW-1185">Reference proteome</keyword>
<dbReference type="PROSITE" id="PS50851">
    <property type="entry name" value="CHEW"/>
    <property type="match status" value="1"/>
</dbReference>
<keyword evidence="6" id="KW-0145">Chemotaxis</keyword>
<evidence type="ECO:0000259" key="17">
    <source>
        <dbReference type="PROSITE" id="PS50109"/>
    </source>
</evidence>
<feature type="modified residue" description="Phosphohistidine" evidence="14">
    <location>
        <position position="49"/>
    </location>
</feature>
<dbReference type="SMART" id="SM00073">
    <property type="entry name" value="HPT"/>
    <property type="match status" value="1"/>
</dbReference>
<keyword evidence="5" id="KW-0963">Cytoplasm</keyword>
<dbReference type="CDD" id="cd00088">
    <property type="entry name" value="HPT"/>
    <property type="match status" value="1"/>
</dbReference>
<dbReference type="EMBL" id="FNGW01000004">
    <property type="protein sequence ID" value="SDL96412.1"/>
    <property type="molecule type" value="Genomic_DNA"/>
</dbReference>
<dbReference type="InterPro" id="IPR037006">
    <property type="entry name" value="CheA-like_homodim_sf"/>
</dbReference>
<comment type="subcellular location">
    <subcellularLocation>
        <location evidence="2">Cytoplasm</location>
    </subcellularLocation>
</comment>
<dbReference type="GO" id="GO:0005524">
    <property type="term" value="F:ATP binding"/>
    <property type="evidence" value="ECO:0007669"/>
    <property type="project" value="UniProtKB-KW"/>
</dbReference>
<dbReference type="Pfam" id="PF01584">
    <property type="entry name" value="CheW"/>
    <property type="match status" value="1"/>
</dbReference>
<feature type="domain" description="Histidine kinase" evidence="17">
    <location>
        <begin position="338"/>
        <end position="594"/>
    </location>
</feature>
<evidence type="ECO:0000256" key="7">
    <source>
        <dbReference type="ARBA" id="ARBA00022553"/>
    </source>
</evidence>
<evidence type="ECO:0000256" key="15">
    <source>
        <dbReference type="SAM" id="Coils"/>
    </source>
</evidence>
<keyword evidence="11" id="KW-0067">ATP-binding</keyword>
<dbReference type="AlphaFoldDB" id="A0A1G9PC15"/>
<name>A0A1G9PC15_9FIRM</name>
<dbReference type="EC" id="2.7.13.3" evidence="3"/>
<evidence type="ECO:0000256" key="1">
    <source>
        <dbReference type="ARBA" id="ARBA00000085"/>
    </source>
</evidence>
<feature type="compositionally biased region" description="Polar residues" evidence="16">
    <location>
        <begin position="336"/>
        <end position="346"/>
    </location>
</feature>
<feature type="coiled-coil region" evidence="15">
    <location>
        <begin position="283"/>
        <end position="317"/>
    </location>
</feature>
<dbReference type="GO" id="GO:0000155">
    <property type="term" value="F:phosphorelay sensor kinase activity"/>
    <property type="evidence" value="ECO:0007669"/>
    <property type="project" value="InterPro"/>
</dbReference>
<dbReference type="Pfam" id="PF01627">
    <property type="entry name" value="Hpt"/>
    <property type="match status" value="1"/>
</dbReference>
<keyword evidence="12" id="KW-0902">Two-component regulatory system</keyword>
<evidence type="ECO:0000256" key="3">
    <source>
        <dbReference type="ARBA" id="ARBA00012438"/>
    </source>
</evidence>
<evidence type="ECO:0000256" key="13">
    <source>
        <dbReference type="ARBA" id="ARBA00035100"/>
    </source>
</evidence>
<dbReference type="Pfam" id="PF02518">
    <property type="entry name" value="HATPase_c"/>
    <property type="match status" value="1"/>
</dbReference>
<dbReference type="InterPro" id="IPR003594">
    <property type="entry name" value="HATPase_dom"/>
</dbReference>
<evidence type="ECO:0000256" key="16">
    <source>
        <dbReference type="SAM" id="MobiDB-lite"/>
    </source>
</evidence>
<dbReference type="Gene3D" id="2.30.30.40">
    <property type="entry name" value="SH3 Domains"/>
    <property type="match status" value="1"/>
</dbReference>
<dbReference type="Gene3D" id="3.30.70.1110">
    <property type="entry name" value="Histidine kinase CheA-like, P2 response regulator-binding domain"/>
    <property type="match status" value="1"/>
</dbReference>
<dbReference type="STRING" id="1121325.SAMN04515677_104302"/>
<dbReference type="PANTHER" id="PTHR43395">
    <property type="entry name" value="SENSOR HISTIDINE KINASE CHEA"/>
    <property type="match status" value="1"/>
</dbReference>
<gene>
    <name evidence="20" type="ORF">SAMN04515677_104302</name>
</gene>
<dbReference type="FunFam" id="3.30.565.10:FF:000016">
    <property type="entry name" value="Chemotaxis protein CheA, putative"/>
    <property type="match status" value="1"/>
</dbReference>
<proteinExistence type="predicted"/>
<evidence type="ECO:0000256" key="11">
    <source>
        <dbReference type="ARBA" id="ARBA00022840"/>
    </source>
</evidence>
<evidence type="ECO:0000256" key="4">
    <source>
        <dbReference type="ARBA" id="ARBA00021495"/>
    </source>
</evidence>
<dbReference type="InterPro" id="IPR036890">
    <property type="entry name" value="HATPase_C_sf"/>
</dbReference>
<dbReference type="GO" id="GO:0006935">
    <property type="term" value="P:chemotaxis"/>
    <property type="evidence" value="ECO:0007669"/>
    <property type="project" value="UniProtKB-KW"/>
</dbReference>
<dbReference type="PROSITE" id="PS50894">
    <property type="entry name" value="HPT"/>
    <property type="match status" value="1"/>
</dbReference>
<dbReference type="InterPro" id="IPR036097">
    <property type="entry name" value="HisK_dim/P_sf"/>
</dbReference>
<dbReference type="InterPro" id="IPR010808">
    <property type="entry name" value="CheA_P2-bd"/>
</dbReference>
<dbReference type="InterPro" id="IPR051315">
    <property type="entry name" value="Bact_Chemotaxis_CheA"/>
</dbReference>
<dbReference type="InterPro" id="IPR008207">
    <property type="entry name" value="Sig_transdc_His_kin_Hpt_dom"/>
</dbReference>
<dbReference type="InterPro" id="IPR036061">
    <property type="entry name" value="CheW-like_dom_sf"/>
</dbReference>
<dbReference type="SUPFAM" id="SSF50341">
    <property type="entry name" value="CheW-like"/>
    <property type="match status" value="1"/>
</dbReference>
<evidence type="ECO:0000256" key="10">
    <source>
        <dbReference type="ARBA" id="ARBA00022777"/>
    </source>
</evidence>
<dbReference type="PRINTS" id="PR00344">
    <property type="entry name" value="BCTRLSENSOR"/>
</dbReference>
<keyword evidence="8" id="KW-0808">Transferase</keyword>
<dbReference type="PANTHER" id="PTHR43395:SF10">
    <property type="entry name" value="CHEMOTAXIS PROTEIN CHEA"/>
    <property type="match status" value="1"/>
</dbReference>
<keyword evidence="7 14" id="KW-0597">Phosphoprotein</keyword>
<feature type="domain" description="HPt" evidence="19">
    <location>
        <begin position="1"/>
        <end position="109"/>
    </location>
</feature>
<dbReference type="PROSITE" id="PS50109">
    <property type="entry name" value="HIS_KIN"/>
    <property type="match status" value="1"/>
</dbReference>
<evidence type="ECO:0000313" key="20">
    <source>
        <dbReference type="EMBL" id="SDL96412.1"/>
    </source>
</evidence>
<dbReference type="CDD" id="cd16916">
    <property type="entry name" value="HATPase_CheA-like"/>
    <property type="match status" value="1"/>
</dbReference>
<evidence type="ECO:0000256" key="8">
    <source>
        <dbReference type="ARBA" id="ARBA00022679"/>
    </source>
</evidence>
<dbReference type="InterPro" id="IPR004358">
    <property type="entry name" value="Sig_transdc_His_kin-like_C"/>
</dbReference>
<dbReference type="SUPFAM" id="SSF55052">
    <property type="entry name" value="CheY-binding domain of CheA"/>
    <property type="match status" value="1"/>
</dbReference>
<accession>A0A1G9PC15</accession>
<feature type="region of interest" description="Disordered" evidence="16">
    <location>
        <begin position="322"/>
        <end position="346"/>
    </location>
</feature>
<dbReference type="InterPro" id="IPR002545">
    <property type="entry name" value="CheW-lke_dom"/>
</dbReference>
<sequence>MSGMDPMVEFYVHENMQLLEQLEEILLGGQSDDGGLESEQIEEIFRVMHTIKGASAMMGYDSLMHITHSIEDVFDEIRKGLELSYDKWEEVIDVTLAIVDFLKEEINNVQDGLFPEASIDELHERVIQILKEEEPEEPVLEINFPEESKEENIVKLEKVDGQTQYHAKVLFENGCGMESIRALGLVVSIEGLCSKLKTIPEDLNTDCDQEIVDNGFDLYISTEKERSEIEKCIEETMFLQSYDLVEIKDEEQSKVNIKAEQKVEELVMEGALAEAAITSEDVHEQATEKVEDVKENREVTNDEIDKINEALKKEKVNEIVEEAKPTEPAKKEAKPQNNQSHSNKNSYLTVNINKVDMLMNLVGEIVTTESMVEKQSQLENFDRDMFEKQARRLHQLTTELQDVVMSIRMVPISSTFTKMQRVVRDMCKKTGKHVDLVLVGEQTEVDKTILENISDPLMHMIRNSMDHGIEMPEDRIAKSKPEKGTITLEAKNTGGDVVIVIKDDGKGLNKEVLAKKAIEKGITNKSLDEISDKEAYNFILAPGFSTKEAVTEFSGRGVGMDVVHTNIRKLRGSINIDSEEGKGTMIIIRIPLTLAIVDGMKVQIGDEIYIIPSLNIKEVFRQGSYEIVQNPNGEEHSIIRGNCYEIRRLSNILGIESENSDEGIMILVESEMGNVCIIVDRIIGQQHVVIKPIPTLLTQFENVQSHMSGCSILEDGSISLIFDVNAIISR</sequence>
<evidence type="ECO:0000313" key="21">
    <source>
        <dbReference type="Proteomes" id="UP000199068"/>
    </source>
</evidence>
<dbReference type="InterPro" id="IPR037052">
    <property type="entry name" value="CheA-like_P2_sf"/>
</dbReference>
<dbReference type="InterPro" id="IPR004105">
    <property type="entry name" value="CheA-like_dim"/>
</dbReference>
<dbReference type="Gene3D" id="3.30.565.10">
    <property type="entry name" value="Histidine kinase-like ATPase, C-terminal domain"/>
    <property type="match status" value="1"/>
</dbReference>
<feature type="compositionally biased region" description="Basic and acidic residues" evidence="16">
    <location>
        <begin position="322"/>
        <end position="334"/>
    </location>
</feature>
<evidence type="ECO:0000256" key="2">
    <source>
        <dbReference type="ARBA" id="ARBA00004496"/>
    </source>
</evidence>
<keyword evidence="15" id="KW-0175">Coiled coil</keyword>
<dbReference type="SUPFAM" id="SSF47226">
    <property type="entry name" value="Histidine-containing phosphotransfer domain, HPT domain"/>
    <property type="match status" value="1"/>
</dbReference>
<dbReference type="SMART" id="SM00387">
    <property type="entry name" value="HATPase_c"/>
    <property type="match status" value="1"/>
</dbReference>
<dbReference type="RefSeq" id="WP_092725687.1">
    <property type="nucleotide sequence ID" value="NZ_FNGW01000004.1"/>
</dbReference>
<dbReference type="InterPro" id="IPR036641">
    <property type="entry name" value="HPT_dom_sf"/>
</dbReference>
<dbReference type="InterPro" id="IPR005467">
    <property type="entry name" value="His_kinase_dom"/>
</dbReference>
<comment type="catalytic activity">
    <reaction evidence="1">
        <text>ATP + protein L-histidine = ADP + protein N-phospho-L-histidine.</text>
        <dbReference type="EC" id="2.7.13.3"/>
    </reaction>
</comment>
<evidence type="ECO:0000256" key="14">
    <source>
        <dbReference type="PROSITE-ProRule" id="PRU00110"/>
    </source>
</evidence>
<dbReference type="Proteomes" id="UP000199068">
    <property type="component" value="Unassembled WGS sequence"/>
</dbReference>